<keyword evidence="2" id="KW-1185">Reference proteome</keyword>
<reference evidence="1 2" key="1">
    <citation type="submission" date="2015-01" db="EMBL/GenBank/DDBJ databases">
        <title>The Genome Sequence of Rhinocladiella mackenzie CBS 650.93.</title>
        <authorList>
            <consortium name="The Broad Institute Genomics Platform"/>
            <person name="Cuomo C."/>
            <person name="de Hoog S."/>
            <person name="Gorbushina A."/>
            <person name="Stielow B."/>
            <person name="Teixiera M."/>
            <person name="Abouelleil A."/>
            <person name="Chapman S.B."/>
            <person name="Priest M."/>
            <person name="Young S.K."/>
            <person name="Wortman J."/>
            <person name="Nusbaum C."/>
            <person name="Birren B."/>
        </authorList>
    </citation>
    <scope>NUCLEOTIDE SEQUENCE [LARGE SCALE GENOMIC DNA]</scope>
    <source>
        <strain evidence="1 2">CBS 650.93</strain>
    </source>
</reference>
<dbReference type="HOGENOM" id="CLU_2832556_0_0_1"/>
<gene>
    <name evidence="1" type="ORF">Z518_01031</name>
</gene>
<organism evidence="1 2">
    <name type="scientific">Rhinocladiella mackenziei CBS 650.93</name>
    <dbReference type="NCBI Taxonomy" id="1442369"/>
    <lineage>
        <taxon>Eukaryota</taxon>
        <taxon>Fungi</taxon>
        <taxon>Dikarya</taxon>
        <taxon>Ascomycota</taxon>
        <taxon>Pezizomycotina</taxon>
        <taxon>Eurotiomycetes</taxon>
        <taxon>Chaetothyriomycetidae</taxon>
        <taxon>Chaetothyriales</taxon>
        <taxon>Herpotrichiellaceae</taxon>
        <taxon>Rhinocladiella</taxon>
    </lineage>
</organism>
<dbReference type="VEuPathDB" id="FungiDB:Z518_01031"/>
<protein>
    <submittedName>
        <fullName evidence="1">Uncharacterized protein</fullName>
    </submittedName>
</protein>
<dbReference type="GeneID" id="25289102"/>
<accession>A0A0D2JKE8</accession>
<evidence type="ECO:0000313" key="2">
    <source>
        <dbReference type="Proteomes" id="UP000053617"/>
    </source>
</evidence>
<sequence length="66" mass="7289">MYLTHSQAQKRSNPANSSLMAVGSFSSTYQTSTTLIAQTPTLSAMYKNKLKLAGIVYMQPESKTRE</sequence>
<name>A0A0D2JKE8_9EURO</name>
<dbReference type="EMBL" id="KN847475">
    <property type="protein sequence ID" value="KIX09950.1"/>
    <property type="molecule type" value="Genomic_DNA"/>
</dbReference>
<dbReference type="AlphaFoldDB" id="A0A0D2JKE8"/>
<dbReference type="Proteomes" id="UP000053617">
    <property type="component" value="Unassembled WGS sequence"/>
</dbReference>
<proteinExistence type="predicted"/>
<dbReference type="RefSeq" id="XP_013277086.1">
    <property type="nucleotide sequence ID" value="XM_013421632.1"/>
</dbReference>
<evidence type="ECO:0000313" key="1">
    <source>
        <dbReference type="EMBL" id="KIX09950.1"/>
    </source>
</evidence>